<keyword evidence="2" id="KW-0028">Amino-acid biosynthesis</keyword>
<dbReference type="Gene3D" id="3.40.640.10">
    <property type="entry name" value="Type I PLP-dependent aspartate aminotransferase-like (Major domain)"/>
    <property type="match status" value="1"/>
</dbReference>
<name>A0A1W6N0X0_9HYPH</name>
<protein>
    <submittedName>
        <fullName evidence="6">Aspartate aminotransferase family protein</fullName>
    </submittedName>
</protein>
<dbReference type="GO" id="GO:0006526">
    <property type="term" value="P:L-arginine biosynthetic process"/>
    <property type="evidence" value="ECO:0007669"/>
    <property type="project" value="UniProtKB-KW"/>
</dbReference>
<dbReference type="InterPro" id="IPR050103">
    <property type="entry name" value="Class-III_PLP-dep_AT"/>
</dbReference>
<dbReference type="PANTHER" id="PTHR11986">
    <property type="entry name" value="AMINOTRANSFERASE CLASS III"/>
    <property type="match status" value="1"/>
</dbReference>
<dbReference type="InterPro" id="IPR015422">
    <property type="entry name" value="PyrdxlP-dep_Trfase_small"/>
</dbReference>
<keyword evidence="6" id="KW-0808">Transferase</keyword>
<keyword evidence="4 5" id="KW-0663">Pyridoxal phosphate</keyword>
<dbReference type="Pfam" id="PF00202">
    <property type="entry name" value="Aminotran_3"/>
    <property type="match status" value="1"/>
</dbReference>
<dbReference type="SUPFAM" id="SSF53383">
    <property type="entry name" value="PLP-dependent transferases"/>
    <property type="match status" value="1"/>
</dbReference>
<organism evidence="6 7">
    <name type="scientific">Methylocystis bryophila</name>
    <dbReference type="NCBI Taxonomy" id="655015"/>
    <lineage>
        <taxon>Bacteria</taxon>
        <taxon>Pseudomonadati</taxon>
        <taxon>Pseudomonadota</taxon>
        <taxon>Alphaproteobacteria</taxon>
        <taxon>Hyphomicrobiales</taxon>
        <taxon>Methylocystaceae</taxon>
        <taxon>Methylocystis</taxon>
    </lineage>
</organism>
<dbReference type="OrthoDB" id="9801834at2"/>
<comment type="similarity">
    <text evidence="5">Belongs to the class-III pyridoxal-phosphate-dependent aminotransferase family.</text>
</comment>
<evidence type="ECO:0000256" key="1">
    <source>
        <dbReference type="ARBA" id="ARBA00001933"/>
    </source>
</evidence>
<evidence type="ECO:0000313" key="7">
    <source>
        <dbReference type="Proteomes" id="UP000193978"/>
    </source>
</evidence>
<proteinExistence type="inferred from homology"/>
<keyword evidence="3 6" id="KW-0032">Aminotransferase</keyword>
<dbReference type="GO" id="GO:0042802">
    <property type="term" value="F:identical protein binding"/>
    <property type="evidence" value="ECO:0007669"/>
    <property type="project" value="TreeGrafter"/>
</dbReference>
<evidence type="ECO:0000256" key="3">
    <source>
        <dbReference type="ARBA" id="ARBA00022576"/>
    </source>
</evidence>
<dbReference type="InterPro" id="IPR049704">
    <property type="entry name" value="Aminotrans_3_PPA_site"/>
</dbReference>
<comment type="cofactor">
    <cofactor evidence="1">
        <name>pyridoxal 5'-phosphate</name>
        <dbReference type="ChEBI" id="CHEBI:597326"/>
    </cofactor>
</comment>
<reference evidence="6 7" key="1">
    <citation type="submission" date="2017-02" db="EMBL/GenBank/DDBJ databases">
        <authorList>
            <person name="Peterson S.W."/>
        </authorList>
    </citation>
    <scope>NUCLEOTIDE SEQUENCE [LARGE SCALE GENOMIC DNA]</scope>
    <source>
        <strain evidence="6 7">S285</strain>
    </source>
</reference>
<dbReference type="InterPro" id="IPR015421">
    <property type="entry name" value="PyrdxlP-dep_Trfase_major"/>
</dbReference>
<dbReference type="EMBL" id="CP019948">
    <property type="protein sequence ID" value="ARN83500.1"/>
    <property type="molecule type" value="Genomic_DNA"/>
</dbReference>
<sequence>MLQKVQNGVEGYERYVNPQWARLLDIMEMNVEYSRCEGAELHTTEGRRILDFNSGYCVHNIGHNHPRLVAALKQELDAAGPAMLQSHVSGLAGELAQQLCTRAGGRLAKAFFACSGAEGVETVIKFARAHTRRAGILYAENGFHGLTCGALSLMSNGFWKDGFGPLLPETESTPFGDLADLEEKLATKRFAAFVLEPIQGEAGVRAPPEGYLEQAQALCRRYGTLLALDEVQTGFHRTGPFLAAHRFGVEPDMVVLAKAISGGLIPCSAVLMTDEICHSVYSSLKRAFVHTTTYSENGLAMRAGLTTLAILEDEELGACAEDKGEALRAKLSEKLSGYEMVEDIRGFGLLSAIEFRPPRSLLLRAPFESFKAIHPGMFGQVVVMRLFRDHGVLSQICGNDFLSLKVAPPLIVSDAQIDQYVEAIGAVVADMHASPSFWTEPLGIARRVITSI</sequence>
<evidence type="ECO:0000256" key="4">
    <source>
        <dbReference type="ARBA" id="ARBA00022898"/>
    </source>
</evidence>
<dbReference type="KEGG" id="mbry:B1812_08545"/>
<dbReference type="RefSeq" id="WP_085773604.1">
    <property type="nucleotide sequence ID" value="NZ_AP027149.1"/>
</dbReference>
<dbReference type="GO" id="GO:0008483">
    <property type="term" value="F:transaminase activity"/>
    <property type="evidence" value="ECO:0007669"/>
    <property type="project" value="UniProtKB-KW"/>
</dbReference>
<evidence type="ECO:0000256" key="5">
    <source>
        <dbReference type="RuleBase" id="RU003560"/>
    </source>
</evidence>
<keyword evidence="7" id="KW-1185">Reference proteome</keyword>
<dbReference type="AlphaFoldDB" id="A0A1W6N0X0"/>
<dbReference type="Proteomes" id="UP000193978">
    <property type="component" value="Chromosome"/>
</dbReference>
<dbReference type="InterPro" id="IPR015424">
    <property type="entry name" value="PyrdxlP-dep_Trfase"/>
</dbReference>
<keyword evidence="2" id="KW-0055">Arginine biosynthesis</keyword>
<evidence type="ECO:0000313" key="6">
    <source>
        <dbReference type="EMBL" id="ARN83500.1"/>
    </source>
</evidence>
<dbReference type="PIRSF" id="PIRSF000521">
    <property type="entry name" value="Transaminase_4ab_Lys_Orn"/>
    <property type="match status" value="1"/>
</dbReference>
<dbReference type="STRING" id="655015.B1812_08545"/>
<evidence type="ECO:0000256" key="2">
    <source>
        <dbReference type="ARBA" id="ARBA00022571"/>
    </source>
</evidence>
<dbReference type="GO" id="GO:0030170">
    <property type="term" value="F:pyridoxal phosphate binding"/>
    <property type="evidence" value="ECO:0007669"/>
    <property type="project" value="InterPro"/>
</dbReference>
<accession>A0A1W6N0X0</accession>
<dbReference type="PANTHER" id="PTHR11986:SF121">
    <property type="entry name" value="BLR3010 PROTEIN"/>
    <property type="match status" value="1"/>
</dbReference>
<dbReference type="InterPro" id="IPR005814">
    <property type="entry name" value="Aminotrans_3"/>
</dbReference>
<dbReference type="PROSITE" id="PS00600">
    <property type="entry name" value="AA_TRANSFER_CLASS_3"/>
    <property type="match status" value="1"/>
</dbReference>
<dbReference type="FunFam" id="3.40.640.10:FF:000004">
    <property type="entry name" value="Acetylornithine aminotransferase"/>
    <property type="match status" value="1"/>
</dbReference>
<dbReference type="Gene3D" id="3.90.1150.10">
    <property type="entry name" value="Aspartate Aminotransferase, domain 1"/>
    <property type="match status" value="1"/>
</dbReference>
<gene>
    <name evidence="6" type="ORF">B1812_08545</name>
</gene>
<dbReference type="CDD" id="cd00610">
    <property type="entry name" value="OAT_like"/>
    <property type="match status" value="1"/>
</dbReference>